<evidence type="ECO:0008006" key="3">
    <source>
        <dbReference type="Google" id="ProtNLM"/>
    </source>
</evidence>
<organism evidence="2">
    <name type="scientific">Arabidopsis lyrata subsp. lyrata</name>
    <name type="common">Lyre-leaved rock-cress</name>
    <dbReference type="NCBI Taxonomy" id="81972"/>
    <lineage>
        <taxon>Eukaryota</taxon>
        <taxon>Viridiplantae</taxon>
        <taxon>Streptophyta</taxon>
        <taxon>Embryophyta</taxon>
        <taxon>Tracheophyta</taxon>
        <taxon>Spermatophyta</taxon>
        <taxon>Magnoliopsida</taxon>
        <taxon>eudicotyledons</taxon>
        <taxon>Gunneridae</taxon>
        <taxon>Pentapetalae</taxon>
        <taxon>rosids</taxon>
        <taxon>malvids</taxon>
        <taxon>Brassicales</taxon>
        <taxon>Brassicaceae</taxon>
        <taxon>Camelineae</taxon>
        <taxon>Arabidopsis</taxon>
    </lineage>
</organism>
<reference evidence="2" key="1">
    <citation type="journal article" date="2011" name="Nat. Genet.">
        <title>The Arabidopsis lyrata genome sequence and the basis of rapid genome size change.</title>
        <authorList>
            <person name="Hu T.T."/>
            <person name="Pattyn P."/>
            <person name="Bakker E.G."/>
            <person name="Cao J."/>
            <person name="Cheng J.-F."/>
            <person name="Clark R.M."/>
            <person name="Fahlgren N."/>
            <person name="Fawcett J.A."/>
            <person name="Grimwood J."/>
            <person name="Gundlach H."/>
            <person name="Haberer G."/>
            <person name="Hollister J.D."/>
            <person name="Ossowski S."/>
            <person name="Ottilar R.P."/>
            <person name="Salamov A.A."/>
            <person name="Schneeberger K."/>
            <person name="Spannagl M."/>
            <person name="Wang X."/>
            <person name="Yang L."/>
            <person name="Nasrallah M.E."/>
            <person name="Bergelson J."/>
            <person name="Carrington J.C."/>
            <person name="Gaut B.S."/>
            <person name="Schmutz J."/>
            <person name="Mayer K.F.X."/>
            <person name="Van de Peer Y."/>
            <person name="Grigoriev I.V."/>
            <person name="Nordborg M."/>
            <person name="Weigel D."/>
            <person name="Guo Y.-L."/>
        </authorList>
    </citation>
    <scope>NUCLEOTIDE SEQUENCE [LARGE SCALE GENOMIC DNA]</scope>
    <source>
        <strain evidence="2">cv. MN47</strain>
    </source>
</reference>
<dbReference type="eggNOG" id="KOG1947">
    <property type="taxonomic scope" value="Eukaryota"/>
</dbReference>
<protein>
    <recommendedName>
        <fullName evidence="3">F-box domain-containing protein</fullName>
    </recommendedName>
</protein>
<dbReference type="Gene3D" id="3.80.10.10">
    <property type="entry name" value="Ribonuclease Inhibitor"/>
    <property type="match status" value="1"/>
</dbReference>
<dbReference type="EMBL" id="GL348718">
    <property type="protein sequence ID" value="EFH50960.1"/>
    <property type="molecule type" value="Genomic_DNA"/>
</dbReference>
<dbReference type="AlphaFoldDB" id="D7LZM6"/>
<proteinExistence type="predicted"/>
<dbReference type="PANTHER" id="PTHR38926">
    <property type="entry name" value="F-BOX DOMAIN CONTAINING PROTEIN, EXPRESSED"/>
    <property type="match status" value="1"/>
</dbReference>
<dbReference type="SUPFAM" id="SSF81383">
    <property type="entry name" value="F-box domain"/>
    <property type="match status" value="1"/>
</dbReference>
<dbReference type="Gramene" id="scaffold_603560.1">
    <property type="protein sequence ID" value="scaffold_603560.1"/>
    <property type="gene ID" value="scaffold_603560.1"/>
</dbReference>
<dbReference type="InterPro" id="IPR032675">
    <property type="entry name" value="LRR_dom_sf"/>
</dbReference>
<evidence type="ECO:0000313" key="1">
    <source>
        <dbReference type="EMBL" id="EFH50960.1"/>
    </source>
</evidence>
<sequence>MDKVESLGEVSGWADLNRDILELIFNKLEVMDITMGASRVCISWFLASHKKTLWNTVDLTSLQELDVSRSFNFKDEEKPIFFYKHRVDDDEGLTNLLTKFISWFFLDLYEVESGIIGISLMNLLIEITKLSRMTPKNLFFNFNSYIQENGLKFAAETYISSLRNESSQIRSAFTACVSYLFVLFCFRMPNIEKLALPIWCYQTEKSLRFAFSQWKNLKTLIIAHEHSFTGIFDFKAVGESCSNLTNLKYLGHLEEYKTREIVPYLQSLKRLSLRCSLVSYEAVYCLIIGLQNLTMLNVSHCKNSYFHAITRSRDDFVITTATQKLENFILCPQDCRICKDHQCCYSWSYHAEDWRNDEIKELAF</sequence>
<dbReference type="Proteomes" id="UP000008694">
    <property type="component" value="Unassembled WGS sequence"/>
</dbReference>
<dbReference type="SUPFAM" id="SSF52047">
    <property type="entry name" value="RNI-like"/>
    <property type="match status" value="1"/>
</dbReference>
<name>D7LZM6_ARALL</name>
<accession>D7LZM6</accession>
<evidence type="ECO:0000313" key="2">
    <source>
        <dbReference type="Proteomes" id="UP000008694"/>
    </source>
</evidence>
<keyword evidence="2" id="KW-1185">Reference proteome</keyword>
<gene>
    <name evidence="1" type="ORF">ARALYDRAFT_911503</name>
</gene>
<dbReference type="PANTHER" id="PTHR38926:SF58">
    <property type="entry name" value="F-BOX DOMAIN-CONTAINING PROTEIN"/>
    <property type="match status" value="1"/>
</dbReference>
<dbReference type="HOGENOM" id="CLU_050941_2_1_1"/>
<dbReference type="InterPro" id="IPR036047">
    <property type="entry name" value="F-box-like_dom_sf"/>
</dbReference>
<dbReference type="STRING" id="81972.D7LZM6"/>
<dbReference type="Gene3D" id="1.20.1280.50">
    <property type="match status" value="1"/>
</dbReference>